<name>A0AAV4BX61_9GAST</name>
<gene>
    <name evidence="1" type="ORF">PoB_005023500</name>
</gene>
<dbReference type="AlphaFoldDB" id="A0AAV4BX61"/>
<dbReference type="Proteomes" id="UP000735302">
    <property type="component" value="Unassembled WGS sequence"/>
</dbReference>
<organism evidence="1 2">
    <name type="scientific">Plakobranchus ocellatus</name>
    <dbReference type="NCBI Taxonomy" id="259542"/>
    <lineage>
        <taxon>Eukaryota</taxon>
        <taxon>Metazoa</taxon>
        <taxon>Spiralia</taxon>
        <taxon>Lophotrochozoa</taxon>
        <taxon>Mollusca</taxon>
        <taxon>Gastropoda</taxon>
        <taxon>Heterobranchia</taxon>
        <taxon>Euthyneura</taxon>
        <taxon>Panpulmonata</taxon>
        <taxon>Sacoglossa</taxon>
        <taxon>Placobranchoidea</taxon>
        <taxon>Plakobranchidae</taxon>
        <taxon>Plakobranchus</taxon>
    </lineage>
</organism>
<keyword evidence="2" id="KW-1185">Reference proteome</keyword>
<evidence type="ECO:0000313" key="2">
    <source>
        <dbReference type="Proteomes" id="UP000735302"/>
    </source>
</evidence>
<comment type="caution">
    <text evidence="1">The sequence shown here is derived from an EMBL/GenBank/DDBJ whole genome shotgun (WGS) entry which is preliminary data.</text>
</comment>
<protein>
    <submittedName>
        <fullName evidence="1">Vertnin</fullName>
    </submittedName>
</protein>
<reference evidence="1 2" key="1">
    <citation type="journal article" date="2021" name="Elife">
        <title>Chloroplast acquisition without the gene transfer in kleptoplastic sea slugs, Plakobranchus ocellatus.</title>
        <authorList>
            <person name="Maeda T."/>
            <person name="Takahashi S."/>
            <person name="Yoshida T."/>
            <person name="Shimamura S."/>
            <person name="Takaki Y."/>
            <person name="Nagai Y."/>
            <person name="Toyoda A."/>
            <person name="Suzuki Y."/>
            <person name="Arimoto A."/>
            <person name="Ishii H."/>
            <person name="Satoh N."/>
            <person name="Nishiyama T."/>
            <person name="Hasebe M."/>
            <person name="Maruyama T."/>
            <person name="Minagawa J."/>
            <person name="Obokata J."/>
            <person name="Shigenobu S."/>
        </authorList>
    </citation>
    <scope>NUCLEOTIDE SEQUENCE [LARGE SCALE GENOMIC DNA]</scope>
</reference>
<accession>A0AAV4BX61</accession>
<evidence type="ECO:0000313" key="1">
    <source>
        <dbReference type="EMBL" id="GFO23730.1"/>
    </source>
</evidence>
<dbReference type="EMBL" id="BLXT01005525">
    <property type="protein sequence ID" value="GFO23730.1"/>
    <property type="molecule type" value="Genomic_DNA"/>
</dbReference>
<sequence>MFRGKTNAIKDEDYGHYRNTACDSAWDKIKLANARPDGLEDPSQGLPKDRANFFDVAQKKLCSIKSFRGFKYNYEQLLTLIHVAEFYLPKPCIFVRDLKCADDKIELILRPSLVAEHCVPFVTVGDGNCMPRNLCLTFSGSDSWHKEIRCRIAIELALNAEHYLDEGKLSSACDGEPKTCKFLRVISKLSDSTVSDDENDINVTSAFQAESMKMCVPCTYMGMWQLCPAATVLNIKIISVYPSLGWGVFQNLHKRVVKPRKRISPNSIPITWSSSRNDMVDKN</sequence>
<proteinExistence type="predicted"/>